<accession>A0A0F9D284</accession>
<name>A0A0F9D284_9ZZZZ</name>
<evidence type="ECO:0000313" key="1">
    <source>
        <dbReference type="EMBL" id="KKL47856.1"/>
    </source>
</evidence>
<dbReference type="EMBL" id="LAZR01033519">
    <property type="protein sequence ID" value="KKL47856.1"/>
    <property type="molecule type" value="Genomic_DNA"/>
</dbReference>
<reference evidence="1" key="1">
    <citation type="journal article" date="2015" name="Nature">
        <title>Complex archaea that bridge the gap between prokaryotes and eukaryotes.</title>
        <authorList>
            <person name="Spang A."/>
            <person name="Saw J.H."/>
            <person name="Jorgensen S.L."/>
            <person name="Zaremba-Niedzwiedzka K."/>
            <person name="Martijn J."/>
            <person name="Lind A.E."/>
            <person name="van Eijk R."/>
            <person name="Schleper C."/>
            <person name="Guy L."/>
            <person name="Ettema T.J."/>
        </authorList>
    </citation>
    <scope>NUCLEOTIDE SEQUENCE</scope>
</reference>
<dbReference type="AlphaFoldDB" id="A0A0F9D284"/>
<sequence length="166" mass="19612">MNEEQKKNQFIRKEIESHSSGLTNQRIDVLMKIVIRVEMDANNMLIPTIHDAIAYHSALLTLYFETSECYDNDTELSLRINKLVSDGETVQKFLRMSPDATQYHVEWLIQNSKKWRHLMHKGLQNLKYWFRFGKHDPKGIDEILSLFEKSDKKKEVKDGAKEQDEK</sequence>
<organism evidence="1">
    <name type="scientific">marine sediment metagenome</name>
    <dbReference type="NCBI Taxonomy" id="412755"/>
    <lineage>
        <taxon>unclassified sequences</taxon>
        <taxon>metagenomes</taxon>
        <taxon>ecological metagenomes</taxon>
    </lineage>
</organism>
<proteinExistence type="predicted"/>
<gene>
    <name evidence="1" type="ORF">LCGC14_2331360</name>
</gene>
<comment type="caution">
    <text evidence="1">The sequence shown here is derived from an EMBL/GenBank/DDBJ whole genome shotgun (WGS) entry which is preliminary data.</text>
</comment>
<protein>
    <submittedName>
        <fullName evidence="1">Uncharacterized protein</fullName>
    </submittedName>
</protein>